<dbReference type="HOGENOM" id="CLU_014413_0_0_1"/>
<evidence type="ECO:0000313" key="5">
    <source>
        <dbReference type="Proteomes" id="UP000054279"/>
    </source>
</evidence>
<feature type="region of interest" description="Disordered" evidence="2">
    <location>
        <begin position="84"/>
        <end position="108"/>
    </location>
</feature>
<name>A0A0C9UBU7_SPHS4</name>
<evidence type="ECO:0000256" key="1">
    <source>
        <dbReference type="ARBA" id="ARBA00006545"/>
    </source>
</evidence>
<dbReference type="PANTHER" id="PTHR16166">
    <property type="entry name" value="VACUOLAR PROTEIN SORTING-ASSOCIATED PROTEIN VPS13"/>
    <property type="match status" value="1"/>
</dbReference>
<evidence type="ECO:0000256" key="2">
    <source>
        <dbReference type="SAM" id="MobiDB-lite"/>
    </source>
</evidence>
<evidence type="ECO:0000259" key="3">
    <source>
        <dbReference type="Pfam" id="PF25033"/>
    </source>
</evidence>
<comment type="similarity">
    <text evidence="1">Belongs to the VPS13 family.</text>
</comment>
<dbReference type="Proteomes" id="UP000054279">
    <property type="component" value="Unassembled WGS sequence"/>
</dbReference>
<gene>
    <name evidence="4" type="ORF">M422DRAFT_57144</name>
</gene>
<dbReference type="InterPro" id="IPR056747">
    <property type="entry name" value="VPS13-like_M"/>
</dbReference>
<dbReference type="Pfam" id="PF25033">
    <property type="entry name" value="VPS13_M"/>
    <property type="match status" value="1"/>
</dbReference>
<organism evidence="4 5">
    <name type="scientific">Sphaerobolus stellatus (strain SS14)</name>
    <dbReference type="NCBI Taxonomy" id="990650"/>
    <lineage>
        <taxon>Eukaryota</taxon>
        <taxon>Fungi</taxon>
        <taxon>Dikarya</taxon>
        <taxon>Basidiomycota</taxon>
        <taxon>Agaricomycotina</taxon>
        <taxon>Agaricomycetes</taxon>
        <taxon>Phallomycetidae</taxon>
        <taxon>Geastrales</taxon>
        <taxon>Sphaerobolaceae</taxon>
        <taxon>Sphaerobolus</taxon>
    </lineage>
</organism>
<dbReference type="GO" id="GO:0045324">
    <property type="term" value="P:late endosome to vacuole transport"/>
    <property type="evidence" value="ECO:0007669"/>
    <property type="project" value="TreeGrafter"/>
</dbReference>
<feature type="compositionally biased region" description="Polar residues" evidence="2">
    <location>
        <begin position="92"/>
        <end position="108"/>
    </location>
</feature>
<feature type="non-terminal residue" evidence="4">
    <location>
        <position position="921"/>
    </location>
</feature>
<sequence length="921" mass="101440">MVLIEPNGSHVPLLSSREDTSVPEGELLTVAYVRTQNEHPDFMAKHDGFDQDIKILLSTFIFHAEPEPVITLYDFIMTTFVPEKSTSPPPQITNGEQETTPAEGQAEQNAGKIRVAVNLATVQVLLVNNGERLATLALSTANVSVKLLANVMRINGTLGFLTLTDDSPLQTSSPAFKKILTIEGDNLANFSYQTFDPNDKTTFRGVNSLVTLKSGALRLTFLEEPSHDIYQFLIKFAKLKELYDAAAAAAAQRAAEIQRMQFDISIQSPILVFPRSPTDSEDTLIMKLGEIAASNAYEDNLIKTKASLKGIKLTSELYHDNVLSKLKMIEDVEIQANILQRSDLDRSRELEVPDSQIHVTISDVRLHVTQIQYGFIMELANSIPRVLRVQESDAELPLSATGTQPTMPSPLRTESFNSGAIRLQPEIEPQAASSEAGPVWTSLDMEVTIGAVRLHLYDEKAFGDADLRTSGIAKFSLNDTRLRYKSLIDGAAEAELVLKSFTMSNTRAGPTRFREIIPAAQHNRSQFMILYTTSGGSNASSLAIITIDSPKVIFSVDPVFALLKFFSSAISSPEDAPSAEPETEVIPSEQPMGRGTIDFRIDLHDVIVSVLESDTSPDTQAIQLSIKQILISQQSVLALTVNRLGMSLLRMDRPSDNVRFLDDFDLTLSMDNRQTAAQAVSNIELTLQPVVFRVSYRDINLITSIVNKAIELSTQSQRSDAIEPARLASKKSSNQRVISSTHTISTATRTRRTAAVAPRIITSKEHLKGTFDGFRLVLIGDLHELPVLHLSTKPFDMVVKDWSADLQASTTISTSINFWNLGNSHWEPLIDPWTFTISASRQGPLGLLAATLSSKDRLDVNISVTFVELTLSMLNAWSREGERVLRRARGGDAPYRIRNRTGGSIHVWSDADGSTTKNPPA</sequence>
<keyword evidence="5" id="KW-1185">Reference proteome</keyword>
<evidence type="ECO:0000313" key="4">
    <source>
        <dbReference type="EMBL" id="KIJ22580.1"/>
    </source>
</evidence>
<proteinExistence type="inferred from homology"/>
<dbReference type="AlphaFoldDB" id="A0A0C9UBU7"/>
<accession>A0A0C9UBU7</accession>
<dbReference type="OrthoDB" id="428159at2759"/>
<dbReference type="PANTHER" id="PTHR16166:SF93">
    <property type="entry name" value="INTERMEMBRANE LIPID TRANSFER PROTEIN VPS13"/>
    <property type="match status" value="1"/>
</dbReference>
<dbReference type="GO" id="GO:0007005">
    <property type="term" value="P:mitochondrion organization"/>
    <property type="evidence" value="ECO:0007669"/>
    <property type="project" value="TreeGrafter"/>
</dbReference>
<reference evidence="4 5" key="1">
    <citation type="submission" date="2014-06" db="EMBL/GenBank/DDBJ databases">
        <title>Evolutionary Origins and Diversification of the Mycorrhizal Mutualists.</title>
        <authorList>
            <consortium name="DOE Joint Genome Institute"/>
            <consortium name="Mycorrhizal Genomics Consortium"/>
            <person name="Kohler A."/>
            <person name="Kuo A."/>
            <person name="Nagy L.G."/>
            <person name="Floudas D."/>
            <person name="Copeland A."/>
            <person name="Barry K.W."/>
            <person name="Cichocki N."/>
            <person name="Veneault-Fourrey C."/>
            <person name="LaButti K."/>
            <person name="Lindquist E.A."/>
            <person name="Lipzen A."/>
            <person name="Lundell T."/>
            <person name="Morin E."/>
            <person name="Murat C."/>
            <person name="Riley R."/>
            <person name="Ohm R."/>
            <person name="Sun H."/>
            <person name="Tunlid A."/>
            <person name="Henrissat B."/>
            <person name="Grigoriev I.V."/>
            <person name="Hibbett D.S."/>
            <person name="Martin F."/>
        </authorList>
    </citation>
    <scope>NUCLEOTIDE SEQUENCE [LARGE SCALE GENOMIC DNA]</scope>
    <source>
        <strain evidence="4 5">SS14</strain>
    </source>
</reference>
<dbReference type="GO" id="GO:0045053">
    <property type="term" value="P:protein retention in Golgi apparatus"/>
    <property type="evidence" value="ECO:0007669"/>
    <property type="project" value="TreeGrafter"/>
</dbReference>
<dbReference type="EMBL" id="KN838093">
    <property type="protein sequence ID" value="KIJ22580.1"/>
    <property type="molecule type" value="Genomic_DNA"/>
</dbReference>
<dbReference type="GO" id="GO:0006623">
    <property type="term" value="P:protein targeting to vacuole"/>
    <property type="evidence" value="ECO:0007669"/>
    <property type="project" value="TreeGrafter"/>
</dbReference>
<dbReference type="InterPro" id="IPR026847">
    <property type="entry name" value="VPS13"/>
</dbReference>
<feature type="domain" description="VPS13-like middle region" evidence="3">
    <location>
        <begin position="126"/>
        <end position="864"/>
    </location>
</feature>
<protein>
    <recommendedName>
        <fullName evidence="3">VPS13-like middle region domain-containing protein</fullName>
    </recommendedName>
</protein>